<proteinExistence type="predicted"/>
<name>A0A0G2Y525_MIMIV</name>
<accession>E3VZJ5</accession>
<evidence type="ECO:0000313" key="1">
    <source>
        <dbReference type="EMBL" id="ADO18534.1"/>
    </source>
</evidence>
<dbReference type="EMBL" id="KM982403">
    <property type="protein sequence ID" value="AKI80938.1"/>
    <property type="molecule type" value="Genomic_DNA"/>
</dbReference>
<sequence>MDSRNNLVIFYRRVKEIFTKFNDCIATDIPDDGSLGILDSNHEYDIYSTYVNIELKQRRTKYFN</sequence>
<keyword evidence="4" id="KW-1185">Reference proteome</keyword>
<reference evidence="1 4" key="1">
    <citation type="journal article" date="2011" name="Virol. J.">
        <title>Breaking the 1000-gene barrier for Mimivirus using ultra-deep genome and transcriptome sequencing.</title>
        <authorList>
            <person name="Legendre M."/>
            <person name="Santini S."/>
            <person name="Rico A."/>
            <person name="Abergel C."/>
            <person name="Claverie J.M."/>
        </authorList>
    </citation>
    <scope>NUCLEOTIDE SEQUENCE [LARGE SCALE GENOMIC DNA]</scope>
</reference>
<dbReference type="EMBL" id="HQ336222">
    <property type="protein sequence ID" value="ADO18534.1"/>
    <property type="molecule type" value="Genomic_DNA"/>
</dbReference>
<dbReference type="KEGG" id="vg:9924885"/>
<dbReference type="EMBL" id="KM982401">
    <property type="protein sequence ID" value="AKI79042.1"/>
    <property type="molecule type" value="Genomic_DNA"/>
</dbReference>
<organism evidence="1 4">
    <name type="scientific">Acanthamoeba polyphaga mimivirus</name>
    <name type="common">APMV</name>
    <dbReference type="NCBI Taxonomy" id="212035"/>
    <lineage>
        <taxon>Viruses</taxon>
        <taxon>Varidnaviria</taxon>
        <taxon>Bamfordvirae</taxon>
        <taxon>Nucleocytoviricota</taxon>
        <taxon>Megaviricetes</taxon>
        <taxon>Imitervirales</taxon>
        <taxon>Mimiviridae</taxon>
        <taxon>Megamimivirinae</taxon>
        <taxon>Mimivirus</taxon>
        <taxon>Mimivirus bradfordmassiliense</taxon>
    </lineage>
</organism>
<evidence type="ECO:0000313" key="3">
    <source>
        <dbReference type="EMBL" id="AKI80938.1"/>
    </source>
</evidence>
<dbReference type="Proteomes" id="UP000201519">
    <property type="component" value="Segment"/>
</dbReference>
<accession>A0A0G2Y525</accession>
<evidence type="ECO:0000313" key="5">
    <source>
        <dbReference type="Proteomes" id="UP000241474"/>
    </source>
</evidence>
<evidence type="ECO:0000313" key="2">
    <source>
        <dbReference type="EMBL" id="AKI79042.1"/>
    </source>
</evidence>
<dbReference type="GeneID" id="9924885"/>
<gene>
    <name evidence="1" type="primary">R274b</name>
</gene>
<organismHost>
    <name type="scientific">Acanthamoeba polyphaga</name>
    <name type="common">Amoeba</name>
    <dbReference type="NCBI Taxonomy" id="5757"/>
</organismHost>
<dbReference type="Proteomes" id="UP000274448">
    <property type="component" value="Segment"/>
</dbReference>
<dbReference type="RefSeq" id="YP_003986774.1">
    <property type="nucleotide sequence ID" value="NC_014649.1"/>
</dbReference>
<dbReference type="Proteomes" id="UP000241474">
    <property type="component" value="Segment"/>
</dbReference>
<evidence type="ECO:0000313" key="6">
    <source>
        <dbReference type="Proteomes" id="UP000274448"/>
    </source>
</evidence>
<evidence type="ECO:0000313" key="4">
    <source>
        <dbReference type="Proteomes" id="UP000201519"/>
    </source>
</evidence>
<protein>
    <submittedName>
        <fullName evidence="1">Uncharacterized protein</fullName>
    </submittedName>
</protein>
<reference evidence="5 6" key="2">
    <citation type="submission" date="2014-10" db="EMBL/GenBank/DDBJ databases">
        <title>Pan-genome analysis of Brazilian lineage A amoebal mimiviruses.</title>
        <authorList>
            <person name="Assis F.L."/>
            <person name="Abrahao J.S."/>
            <person name="Kroon E.G."/>
            <person name="Dornas F.P."/>
            <person name="Andrade K.R."/>
            <person name="Borato P.V.M."/>
            <person name="Pilotto M.R."/>
            <person name="Benamar S."/>
            <person name="LaScola B."/>
            <person name="Colson P."/>
        </authorList>
    </citation>
    <scope>NUCLEOTIDE SEQUENCE [LARGE SCALE GENOMIC DNA]</scope>
    <source>
        <strain evidence="3 6">Amazonia</strain>
        <strain evidence="2 5">Oyster</strain>
    </source>
</reference>